<evidence type="ECO:0000256" key="12">
    <source>
        <dbReference type="ARBA" id="ARBA00023268"/>
    </source>
</evidence>
<evidence type="ECO:0000256" key="3">
    <source>
        <dbReference type="ARBA" id="ARBA00005201"/>
    </source>
</evidence>
<dbReference type="FunFam" id="3.40.50.620:FF:000021">
    <property type="entry name" value="Riboflavin biosynthesis protein"/>
    <property type="match status" value="1"/>
</dbReference>
<dbReference type="NCBIfam" id="TIGR00083">
    <property type="entry name" value="ribF"/>
    <property type="match status" value="1"/>
</dbReference>
<keyword evidence="9 15" id="KW-0418">Kinase</keyword>
<dbReference type="Gene3D" id="3.40.50.620">
    <property type="entry name" value="HUPs"/>
    <property type="match status" value="1"/>
</dbReference>
<dbReference type="SUPFAM" id="SSF52374">
    <property type="entry name" value="Nucleotidylyl transferase"/>
    <property type="match status" value="1"/>
</dbReference>
<comment type="catalytic activity">
    <reaction evidence="13 15">
        <text>riboflavin + ATP = FMN + ADP + H(+)</text>
        <dbReference type="Rhea" id="RHEA:14357"/>
        <dbReference type="ChEBI" id="CHEBI:15378"/>
        <dbReference type="ChEBI" id="CHEBI:30616"/>
        <dbReference type="ChEBI" id="CHEBI:57986"/>
        <dbReference type="ChEBI" id="CHEBI:58210"/>
        <dbReference type="ChEBI" id="CHEBI:456216"/>
        <dbReference type="EC" id="2.7.1.26"/>
    </reaction>
</comment>
<evidence type="ECO:0000256" key="11">
    <source>
        <dbReference type="ARBA" id="ARBA00022840"/>
    </source>
</evidence>
<keyword evidence="12" id="KW-0511">Multifunctional enzyme</keyword>
<dbReference type="InterPro" id="IPR015864">
    <property type="entry name" value="FAD_synthase"/>
</dbReference>
<evidence type="ECO:0000256" key="9">
    <source>
        <dbReference type="ARBA" id="ARBA00022777"/>
    </source>
</evidence>
<dbReference type="InterPro" id="IPR015865">
    <property type="entry name" value="Riboflavin_kinase_bac/euk"/>
</dbReference>
<dbReference type="InterPro" id="IPR023465">
    <property type="entry name" value="Riboflavin_kinase_dom_sf"/>
</dbReference>
<dbReference type="UniPathway" id="UPA00276">
    <property type="reaction ID" value="UER00406"/>
</dbReference>
<evidence type="ECO:0000256" key="7">
    <source>
        <dbReference type="ARBA" id="ARBA00022695"/>
    </source>
</evidence>
<evidence type="ECO:0000256" key="13">
    <source>
        <dbReference type="ARBA" id="ARBA00047880"/>
    </source>
</evidence>
<dbReference type="EC" id="2.7.7.2" evidence="15"/>
<keyword evidence="4 15" id="KW-0285">Flavoprotein</keyword>
<comment type="function">
    <text evidence="1">Catalyzes the phosphorylation of riboflavin to FMN followed by the adenylation of FMN to FAD.</text>
</comment>
<dbReference type="Pfam" id="PF06574">
    <property type="entry name" value="FAD_syn"/>
    <property type="match status" value="1"/>
</dbReference>
<evidence type="ECO:0000256" key="4">
    <source>
        <dbReference type="ARBA" id="ARBA00022630"/>
    </source>
</evidence>
<keyword evidence="5 15" id="KW-0288">FMN</keyword>
<comment type="similarity">
    <text evidence="15">Belongs to the ribF family.</text>
</comment>
<evidence type="ECO:0000256" key="6">
    <source>
        <dbReference type="ARBA" id="ARBA00022679"/>
    </source>
</evidence>
<dbReference type="Pfam" id="PF01687">
    <property type="entry name" value="Flavokinase"/>
    <property type="match status" value="1"/>
</dbReference>
<evidence type="ECO:0000256" key="1">
    <source>
        <dbReference type="ARBA" id="ARBA00002121"/>
    </source>
</evidence>
<sequence length="349" mass="37431">MASPKLPSRKHDETIQTNMTAGKNFARLDGLSAVPPALRGGVVAIGNFDGCHRGHQQVFAAARAMAEKKGVPALVLTFEPHPRDVFAPQPFLYRLTYADQKAGLVEALGFDAVAFMEFSRDLASVEASDFVARYLLDALEVSGVVVGADFHFGKGRAGTPDFLLAQGEEHGFSVEVCAMLDDGTEPVSSSRVRDALAGGDVETANALLGYHHFFSGTIIEGDKRGRELGYPTANMAVPDTFGLAQGVYAVKIGLDGEVFDGVAAYGKPMFNNTRPPFETFIFDFDRTIYGKSLDISLLGFIRGQMTFDGLTALIEQMDKDTATARIITAQARPLSELDAALGFVDGSFG</sequence>
<evidence type="ECO:0000259" key="16">
    <source>
        <dbReference type="SMART" id="SM00904"/>
    </source>
</evidence>
<dbReference type="InterPro" id="IPR002606">
    <property type="entry name" value="Riboflavin_kinase_bac"/>
</dbReference>
<evidence type="ECO:0000256" key="14">
    <source>
        <dbReference type="ARBA" id="ARBA00049494"/>
    </source>
</evidence>
<protein>
    <recommendedName>
        <fullName evidence="15">Riboflavin biosynthesis protein</fullName>
    </recommendedName>
    <domain>
        <recommendedName>
            <fullName evidence="15">Riboflavin kinase</fullName>
            <ecNumber evidence="15">2.7.1.26</ecNumber>
        </recommendedName>
        <alternativeName>
            <fullName evidence="15">Flavokinase</fullName>
        </alternativeName>
    </domain>
    <domain>
        <recommendedName>
            <fullName evidence="15">FMN adenylyltransferase</fullName>
            <ecNumber evidence="15">2.7.7.2</ecNumber>
        </recommendedName>
        <alternativeName>
            <fullName evidence="15">FAD pyrophosphorylase</fullName>
        </alternativeName>
        <alternativeName>
            <fullName evidence="15">FAD synthase</fullName>
        </alternativeName>
    </domain>
</protein>
<dbReference type="Proteomes" id="UP000008850">
    <property type="component" value="Chromosome"/>
</dbReference>
<dbReference type="SUPFAM" id="SSF82114">
    <property type="entry name" value="Riboflavin kinase-like"/>
    <property type="match status" value="1"/>
</dbReference>
<gene>
    <name evidence="17" type="ordered locus">KKY_469</name>
</gene>
<organism evidence="17 18">
    <name type="scientific">Pelagibacterium halotolerans (strain DSM 22347 / JCM 15775 / CGMCC 1.7692 / B2)</name>
    <dbReference type="NCBI Taxonomy" id="1082931"/>
    <lineage>
        <taxon>Bacteria</taxon>
        <taxon>Pseudomonadati</taxon>
        <taxon>Pseudomonadota</taxon>
        <taxon>Alphaproteobacteria</taxon>
        <taxon>Hyphomicrobiales</taxon>
        <taxon>Devosiaceae</taxon>
        <taxon>Pelagibacterium</taxon>
    </lineage>
</organism>
<accession>G4RAF1</accession>
<dbReference type="GO" id="GO:0006747">
    <property type="term" value="P:FAD biosynthetic process"/>
    <property type="evidence" value="ECO:0007669"/>
    <property type="project" value="UniProtKB-UniRule"/>
</dbReference>
<dbReference type="CDD" id="cd02064">
    <property type="entry name" value="FAD_synthetase_N"/>
    <property type="match status" value="1"/>
</dbReference>
<dbReference type="EMBL" id="CP003075">
    <property type="protein sequence ID" value="AEQ50510.1"/>
    <property type="molecule type" value="Genomic_DNA"/>
</dbReference>
<dbReference type="Gene3D" id="2.40.30.30">
    <property type="entry name" value="Riboflavin kinase-like"/>
    <property type="match status" value="1"/>
</dbReference>
<evidence type="ECO:0000256" key="5">
    <source>
        <dbReference type="ARBA" id="ARBA00022643"/>
    </source>
</evidence>
<dbReference type="GO" id="GO:0005524">
    <property type="term" value="F:ATP binding"/>
    <property type="evidence" value="ECO:0007669"/>
    <property type="project" value="UniProtKB-UniRule"/>
</dbReference>
<dbReference type="PANTHER" id="PTHR22749:SF6">
    <property type="entry name" value="RIBOFLAVIN KINASE"/>
    <property type="match status" value="1"/>
</dbReference>
<dbReference type="GO" id="GO:0008531">
    <property type="term" value="F:riboflavin kinase activity"/>
    <property type="evidence" value="ECO:0007669"/>
    <property type="project" value="UniProtKB-UniRule"/>
</dbReference>
<dbReference type="GO" id="GO:0009231">
    <property type="term" value="P:riboflavin biosynthetic process"/>
    <property type="evidence" value="ECO:0007669"/>
    <property type="project" value="InterPro"/>
</dbReference>
<dbReference type="AlphaFoldDB" id="G4RAF1"/>
<evidence type="ECO:0000256" key="8">
    <source>
        <dbReference type="ARBA" id="ARBA00022741"/>
    </source>
</evidence>
<evidence type="ECO:0000256" key="10">
    <source>
        <dbReference type="ARBA" id="ARBA00022827"/>
    </source>
</evidence>
<dbReference type="PANTHER" id="PTHR22749">
    <property type="entry name" value="RIBOFLAVIN KINASE/FMN ADENYLYLTRANSFERASE"/>
    <property type="match status" value="1"/>
</dbReference>
<dbReference type="PATRIC" id="fig|1082931.4.peg.464"/>
<keyword evidence="7 15" id="KW-0548">Nucleotidyltransferase</keyword>
<dbReference type="NCBIfam" id="NF004160">
    <property type="entry name" value="PRK05627.1-3"/>
    <property type="match status" value="1"/>
</dbReference>
<comment type="pathway">
    <text evidence="3 15">Cofactor biosynthesis; FMN biosynthesis; FMN from riboflavin (ATP route): step 1/1.</text>
</comment>
<keyword evidence="11 15" id="KW-0067">ATP-binding</keyword>
<comment type="pathway">
    <text evidence="2 15">Cofactor biosynthesis; FAD biosynthesis; FAD from FMN: step 1/1.</text>
</comment>
<dbReference type="PIRSF" id="PIRSF004491">
    <property type="entry name" value="FAD_Synth"/>
    <property type="match status" value="1"/>
</dbReference>
<comment type="catalytic activity">
    <reaction evidence="14 15">
        <text>FMN + ATP + H(+) = FAD + diphosphate</text>
        <dbReference type="Rhea" id="RHEA:17237"/>
        <dbReference type="ChEBI" id="CHEBI:15378"/>
        <dbReference type="ChEBI" id="CHEBI:30616"/>
        <dbReference type="ChEBI" id="CHEBI:33019"/>
        <dbReference type="ChEBI" id="CHEBI:57692"/>
        <dbReference type="ChEBI" id="CHEBI:58210"/>
        <dbReference type="EC" id="2.7.7.2"/>
    </reaction>
</comment>
<evidence type="ECO:0000313" key="17">
    <source>
        <dbReference type="EMBL" id="AEQ50510.1"/>
    </source>
</evidence>
<keyword evidence="10 15" id="KW-0274">FAD</keyword>
<evidence type="ECO:0000256" key="2">
    <source>
        <dbReference type="ARBA" id="ARBA00004726"/>
    </source>
</evidence>
<dbReference type="GO" id="GO:0009398">
    <property type="term" value="P:FMN biosynthetic process"/>
    <property type="evidence" value="ECO:0007669"/>
    <property type="project" value="UniProtKB-UniRule"/>
</dbReference>
<evidence type="ECO:0000256" key="15">
    <source>
        <dbReference type="PIRNR" id="PIRNR004491"/>
    </source>
</evidence>
<dbReference type="InterPro" id="IPR014729">
    <property type="entry name" value="Rossmann-like_a/b/a_fold"/>
</dbReference>
<dbReference type="eggNOG" id="COG0196">
    <property type="taxonomic scope" value="Bacteria"/>
</dbReference>
<keyword evidence="18" id="KW-1185">Reference proteome</keyword>
<dbReference type="HOGENOM" id="CLU_048437_0_2_5"/>
<dbReference type="STRING" id="1082931.KKY_469"/>
<evidence type="ECO:0000313" key="18">
    <source>
        <dbReference type="Proteomes" id="UP000008850"/>
    </source>
</evidence>
<dbReference type="KEGG" id="phl:KKY_469"/>
<dbReference type="GO" id="GO:0003919">
    <property type="term" value="F:FMN adenylyltransferase activity"/>
    <property type="evidence" value="ECO:0007669"/>
    <property type="project" value="UniProtKB-UniRule"/>
</dbReference>
<keyword evidence="8 15" id="KW-0547">Nucleotide-binding</keyword>
<dbReference type="InterPro" id="IPR023468">
    <property type="entry name" value="Riboflavin_kinase"/>
</dbReference>
<dbReference type="EC" id="2.7.1.26" evidence="15"/>
<dbReference type="UniPathway" id="UPA00277">
    <property type="reaction ID" value="UER00407"/>
</dbReference>
<keyword evidence="6 15" id="KW-0808">Transferase</keyword>
<reference evidence="17 18" key="1">
    <citation type="journal article" date="2012" name="J. Bacteriol.">
        <title>Complete genome sequence of Pelagibacterium halotolerans B2T.</title>
        <authorList>
            <person name="Huo Y.Y."/>
            <person name="Cheng H."/>
            <person name="Han X.F."/>
            <person name="Jiang X.W."/>
            <person name="Sun C."/>
            <person name="Zhang X.Q."/>
            <person name="Zhu X.F."/>
            <person name="Liu Y.F."/>
            <person name="Li P.F."/>
            <person name="Ni P.X."/>
            <person name="Wu M."/>
        </authorList>
    </citation>
    <scope>NUCLEOTIDE SEQUENCE [LARGE SCALE GENOMIC DNA]</scope>
    <source>
        <strain evidence="18">DSM 22347 / JCM 15775 / CGMCC 1.7692 / B2</strain>
    </source>
</reference>
<dbReference type="SMART" id="SM00904">
    <property type="entry name" value="Flavokinase"/>
    <property type="match status" value="1"/>
</dbReference>
<name>G4RAF1_PELHB</name>
<proteinExistence type="inferred from homology"/>
<feature type="domain" description="Riboflavin kinase" evidence="16">
    <location>
        <begin position="207"/>
        <end position="329"/>
    </location>
</feature>